<accession>A0A2A2WQ68</accession>
<dbReference type="Proteomes" id="UP000218810">
    <property type="component" value="Unassembled WGS sequence"/>
</dbReference>
<proteinExistence type="predicted"/>
<keyword evidence="2" id="KW-0732">Signal</keyword>
<feature type="compositionally biased region" description="Low complexity" evidence="1">
    <location>
        <begin position="38"/>
        <end position="75"/>
    </location>
</feature>
<feature type="chain" id="PRO_5012449334" evidence="2">
    <location>
        <begin position="23"/>
        <end position="191"/>
    </location>
</feature>
<sequence>MPTQRRLFISLVAAPAVLCALAACGNDSATPTADGGDASPVVATPTTTTSTSTSTSAASTSSTTPTSETTTSRASGEIDSIQLRLDSSDEVSPGVLQGYYPVFADIEWMAISAGAAYDGERCAAVITLTGPGGHILQTDRQSTCSGTTQIEPQKIRDDTGTYVVTARVAPWEDAQNPTEGTLEFDVIASGT</sequence>
<dbReference type="EMBL" id="NTGA01000015">
    <property type="protein sequence ID" value="PAY23337.1"/>
    <property type="molecule type" value="Genomic_DNA"/>
</dbReference>
<dbReference type="PROSITE" id="PS51257">
    <property type="entry name" value="PROKAR_LIPOPROTEIN"/>
    <property type="match status" value="1"/>
</dbReference>
<evidence type="ECO:0000256" key="1">
    <source>
        <dbReference type="SAM" id="MobiDB-lite"/>
    </source>
</evidence>
<gene>
    <name evidence="3" type="ORF">CEY15_08430</name>
</gene>
<dbReference type="AlphaFoldDB" id="A0A2A2WQ68"/>
<dbReference type="OrthoDB" id="9992679at2"/>
<name>A0A2A2WQ68_9ACTN</name>
<evidence type="ECO:0000313" key="4">
    <source>
        <dbReference type="Proteomes" id="UP000218810"/>
    </source>
</evidence>
<keyword evidence="4" id="KW-1185">Reference proteome</keyword>
<comment type="caution">
    <text evidence="3">The sequence shown here is derived from an EMBL/GenBank/DDBJ whole genome shotgun (WGS) entry which is preliminary data.</text>
</comment>
<protein>
    <submittedName>
        <fullName evidence="3">Uncharacterized protein</fullName>
    </submittedName>
</protein>
<organism evidence="3 4">
    <name type="scientific">Dietzia natronolimnaea</name>
    <dbReference type="NCBI Taxonomy" id="161920"/>
    <lineage>
        <taxon>Bacteria</taxon>
        <taxon>Bacillati</taxon>
        <taxon>Actinomycetota</taxon>
        <taxon>Actinomycetes</taxon>
        <taxon>Mycobacteriales</taxon>
        <taxon>Dietziaceae</taxon>
        <taxon>Dietzia</taxon>
    </lineage>
</organism>
<feature type="signal peptide" evidence="2">
    <location>
        <begin position="1"/>
        <end position="22"/>
    </location>
</feature>
<reference evidence="4" key="1">
    <citation type="submission" date="2017-09" db="EMBL/GenBank/DDBJ databases">
        <authorList>
            <person name="Zhang Y."/>
            <person name="Huang X."/>
            <person name="Liu J."/>
            <person name="Lu L."/>
            <person name="Peng K."/>
        </authorList>
    </citation>
    <scope>NUCLEOTIDE SEQUENCE [LARGE SCALE GENOMIC DNA]</scope>
    <source>
        <strain evidence="4">S-XJ-1</strain>
    </source>
</reference>
<evidence type="ECO:0000256" key="2">
    <source>
        <dbReference type="SAM" id="SignalP"/>
    </source>
</evidence>
<dbReference type="RefSeq" id="WP_095718056.1">
    <property type="nucleotide sequence ID" value="NZ_NTGA01000015.1"/>
</dbReference>
<feature type="region of interest" description="Disordered" evidence="1">
    <location>
        <begin position="30"/>
        <end position="75"/>
    </location>
</feature>
<evidence type="ECO:0000313" key="3">
    <source>
        <dbReference type="EMBL" id="PAY23337.1"/>
    </source>
</evidence>